<dbReference type="Pfam" id="PF08808">
    <property type="entry name" value="RES"/>
    <property type="match status" value="1"/>
</dbReference>
<dbReference type="EMBL" id="VFIA01000014">
    <property type="protein sequence ID" value="MBC3792180.1"/>
    <property type="molecule type" value="Genomic_DNA"/>
</dbReference>
<comment type="caution">
    <text evidence="2">The sequence shown here is derived from an EMBL/GenBank/DDBJ whole genome shotgun (WGS) entry which is preliminary data.</text>
</comment>
<protein>
    <submittedName>
        <fullName evidence="2">RES domain-containing protein</fullName>
    </submittedName>
</protein>
<gene>
    <name evidence="2" type="ORF">FH603_2690</name>
</gene>
<proteinExistence type="predicted"/>
<dbReference type="InterPro" id="IPR014914">
    <property type="entry name" value="RES_dom"/>
</dbReference>
<dbReference type="Proteomes" id="UP000700732">
    <property type="component" value="Unassembled WGS sequence"/>
</dbReference>
<feature type="domain" description="RES" evidence="1">
    <location>
        <begin position="4"/>
        <end position="152"/>
    </location>
</feature>
<accession>A0ABR6W6J1</accession>
<evidence type="ECO:0000313" key="2">
    <source>
        <dbReference type="EMBL" id="MBC3792180.1"/>
    </source>
</evidence>
<organism evidence="2 3">
    <name type="scientific">Spirosoma utsteinense</name>
    <dbReference type="NCBI Taxonomy" id="2585773"/>
    <lineage>
        <taxon>Bacteria</taxon>
        <taxon>Pseudomonadati</taxon>
        <taxon>Bacteroidota</taxon>
        <taxon>Cytophagia</taxon>
        <taxon>Cytophagales</taxon>
        <taxon>Cytophagaceae</taxon>
        <taxon>Spirosoma</taxon>
    </lineage>
</organism>
<reference evidence="2 3" key="1">
    <citation type="submission" date="2019-06" db="EMBL/GenBank/DDBJ databases">
        <title>Spirosoma utsteinense sp. nov. isolated from Antarctic ice-free soils.</title>
        <authorList>
            <person name="Tahon G."/>
        </authorList>
    </citation>
    <scope>NUCLEOTIDE SEQUENCE [LARGE SCALE GENOMIC DNA]</scope>
    <source>
        <strain evidence="2 3">LMG 31447</strain>
    </source>
</reference>
<keyword evidence="3" id="KW-1185">Reference proteome</keyword>
<dbReference type="RefSeq" id="WP_186737965.1">
    <property type="nucleotide sequence ID" value="NZ_VFIA01000014.1"/>
</dbReference>
<sequence length="170" mass="18961">MAITLYRIQTDAHRDSILEGTGAKLWGGLWNAQGRSMVYTVTTPELCLLEYMVHLDGTPLADLPPLILCEIAVSDHSIRFVRLEELPLGWDNPYATPVGLPLFAEQQFERHKCFCLALPSAIFPLSPSRNVLIDPLHAQRSECRVLSIQSYPIDPRLPTAALAYRAVHVG</sequence>
<evidence type="ECO:0000259" key="1">
    <source>
        <dbReference type="Pfam" id="PF08808"/>
    </source>
</evidence>
<name>A0ABR6W6J1_9BACT</name>
<evidence type="ECO:0000313" key="3">
    <source>
        <dbReference type="Proteomes" id="UP000700732"/>
    </source>
</evidence>